<reference evidence="1 2" key="1">
    <citation type="submission" date="2024-06" db="EMBL/GenBank/DDBJ databases">
        <title>A chromosome level genome sequence of Diviner's sage (Salvia divinorum).</title>
        <authorList>
            <person name="Ford S.A."/>
            <person name="Ro D.-K."/>
            <person name="Ness R.W."/>
            <person name="Phillips M.A."/>
        </authorList>
    </citation>
    <scope>NUCLEOTIDE SEQUENCE [LARGE SCALE GENOMIC DNA]</scope>
    <source>
        <strain evidence="1">SAF-2024a</strain>
        <tissue evidence="1">Leaf</tissue>
    </source>
</reference>
<dbReference type="EMBL" id="JBEAFC010000010">
    <property type="protein sequence ID" value="KAL1538265.1"/>
    <property type="molecule type" value="Genomic_DNA"/>
</dbReference>
<keyword evidence="2" id="KW-1185">Reference proteome</keyword>
<proteinExistence type="predicted"/>
<dbReference type="AlphaFoldDB" id="A0ABD1G3I4"/>
<sequence>MNDSDVYKQIQAEEKASDISVSAEKEFNIEKLQLVKAEKLPTELPTLSELELSAEISADSDLELVDWVDSVPPADNISPAANAKLFYEGGHVVVLDVSIPNNRRDFESKFNINIDECCFSDFHLEDKLYFNRGGVDTDIYSTSSNFLHNPL</sequence>
<name>A0ABD1G3I4_SALDI</name>
<evidence type="ECO:0000313" key="1">
    <source>
        <dbReference type="EMBL" id="KAL1538265.1"/>
    </source>
</evidence>
<dbReference type="Gene3D" id="6.10.250.1620">
    <property type="match status" value="1"/>
</dbReference>
<accession>A0ABD1G3I4</accession>
<evidence type="ECO:0000313" key="2">
    <source>
        <dbReference type="Proteomes" id="UP001567538"/>
    </source>
</evidence>
<organism evidence="1 2">
    <name type="scientific">Salvia divinorum</name>
    <name type="common">Maria pastora</name>
    <name type="synonym">Diviner's sage</name>
    <dbReference type="NCBI Taxonomy" id="28513"/>
    <lineage>
        <taxon>Eukaryota</taxon>
        <taxon>Viridiplantae</taxon>
        <taxon>Streptophyta</taxon>
        <taxon>Embryophyta</taxon>
        <taxon>Tracheophyta</taxon>
        <taxon>Spermatophyta</taxon>
        <taxon>Magnoliopsida</taxon>
        <taxon>eudicotyledons</taxon>
        <taxon>Gunneridae</taxon>
        <taxon>Pentapetalae</taxon>
        <taxon>asterids</taxon>
        <taxon>lamiids</taxon>
        <taxon>Lamiales</taxon>
        <taxon>Lamiaceae</taxon>
        <taxon>Nepetoideae</taxon>
        <taxon>Mentheae</taxon>
        <taxon>Salviinae</taxon>
        <taxon>Salvia</taxon>
        <taxon>Salvia subgen. Calosphace</taxon>
    </lineage>
</organism>
<dbReference type="Proteomes" id="UP001567538">
    <property type="component" value="Unassembled WGS sequence"/>
</dbReference>
<comment type="caution">
    <text evidence="1">The sequence shown here is derived from an EMBL/GenBank/DDBJ whole genome shotgun (WGS) entry which is preliminary data.</text>
</comment>
<gene>
    <name evidence="1" type="ORF">AAHA92_27029</name>
</gene>
<protein>
    <submittedName>
        <fullName evidence="1">Uncharacterized protein</fullName>
    </submittedName>
</protein>